<evidence type="ECO:0000256" key="3">
    <source>
        <dbReference type="ARBA" id="ARBA00022723"/>
    </source>
</evidence>
<dbReference type="PANTHER" id="PTHR36923">
    <property type="entry name" value="FERREDOXIN"/>
    <property type="match status" value="1"/>
</dbReference>
<dbReference type="SUPFAM" id="SSF54862">
    <property type="entry name" value="4Fe-4S ferredoxins"/>
    <property type="match status" value="1"/>
</dbReference>
<evidence type="ECO:0000313" key="9">
    <source>
        <dbReference type="Proteomes" id="UP001144036"/>
    </source>
</evidence>
<evidence type="ECO:0000256" key="2">
    <source>
        <dbReference type="ARBA" id="ARBA00022448"/>
    </source>
</evidence>
<evidence type="ECO:0000256" key="5">
    <source>
        <dbReference type="ARBA" id="ARBA00023004"/>
    </source>
</evidence>
<accession>A0ABT4S661</accession>
<evidence type="ECO:0000313" key="8">
    <source>
        <dbReference type="EMBL" id="MDA0632676.1"/>
    </source>
</evidence>
<keyword evidence="3" id="KW-0479">Metal-binding</keyword>
<evidence type="ECO:0000256" key="1">
    <source>
        <dbReference type="ARBA" id="ARBA00001927"/>
    </source>
</evidence>
<evidence type="ECO:0000256" key="4">
    <source>
        <dbReference type="ARBA" id="ARBA00022982"/>
    </source>
</evidence>
<organism evidence="8 9">
    <name type="scientific">Nonomuraea corallina</name>
    <dbReference type="NCBI Taxonomy" id="2989783"/>
    <lineage>
        <taxon>Bacteria</taxon>
        <taxon>Bacillati</taxon>
        <taxon>Actinomycetota</taxon>
        <taxon>Actinomycetes</taxon>
        <taxon>Streptosporangiales</taxon>
        <taxon>Streptosporangiaceae</taxon>
        <taxon>Nonomuraea</taxon>
    </lineage>
</organism>
<dbReference type="Pfam" id="PF13459">
    <property type="entry name" value="Fer4_15"/>
    <property type="match status" value="1"/>
</dbReference>
<keyword evidence="4" id="KW-0249">Electron transport</keyword>
<dbReference type="RefSeq" id="WP_270153457.1">
    <property type="nucleotide sequence ID" value="NZ_JAPNNL010000010.1"/>
</dbReference>
<comment type="caution">
    <text evidence="8">The sequence shown here is derived from an EMBL/GenBank/DDBJ whole genome shotgun (WGS) entry which is preliminary data.</text>
</comment>
<evidence type="ECO:0000256" key="6">
    <source>
        <dbReference type="ARBA" id="ARBA00023014"/>
    </source>
</evidence>
<sequence>MAAVEADLEACQGYANCVVGADRYFDIDDDGVVVLLRIEVADEDRRRVEEAVRSCPVSALKVTDA</sequence>
<dbReference type="InterPro" id="IPR051269">
    <property type="entry name" value="Fe-S_cluster_ET"/>
</dbReference>
<keyword evidence="6" id="KW-0411">Iron-sulfur</keyword>
<dbReference type="Proteomes" id="UP001144036">
    <property type="component" value="Unassembled WGS sequence"/>
</dbReference>
<evidence type="ECO:0000256" key="7">
    <source>
        <dbReference type="ARBA" id="ARBA00023291"/>
    </source>
</evidence>
<keyword evidence="7" id="KW-0003">3Fe-4S</keyword>
<dbReference type="PANTHER" id="PTHR36923:SF3">
    <property type="entry name" value="FERREDOXIN"/>
    <property type="match status" value="1"/>
</dbReference>
<comment type="cofactor">
    <cofactor evidence="1">
        <name>[3Fe-4S] cluster</name>
        <dbReference type="ChEBI" id="CHEBI:21137"/>
    </cofactor>
</comment>
<proteinExistence type="predicted"/>
<keyword evidence="2" id="KW-0813">Transport</keyword>
<reference evidence="8" key="1">
    <citation type="submission" date="2022-11" db="EMBL/GenBank/DDBJ databases">
        <title>Nonomuraea corallina sp. nov., a new species of the genus Nonomuraea isolated from sea side sediment in Thai sea.</title>
        <authorList>
            <person name="Ngamcharungchit C."/>
            <person name="Matsumoto A."/>
            <person name="Suriyachadkun C."/>
            <person name="Panbangred W."/>
            <person name="Inahashi Y."/>
            <person name="Intra B."/>
        </authorList>
    </citation>
    <scope>NUCLEOTIDE SEQUENCE</scope>
    <source>
        <strain evidence="8">MCN248</strain>
    </source>
</reference>
<protein>
    <submittedName>
        <fullName evidence="8">Ferredoxin</fullName>
    </submittedName>
</protein>
<gene>
    <name evidence="8" type="ORF">OUY22_04540</name>
</gene>
<keyword evidence="5" id="KW-0408">Iron</keyword>
<dbReference type="Gene3D" id="3.30.70.20">
    <property type="match status" value="1"/>
</dbReference>
<dbReference type="EMBL" id="JAPNNL010000010">
    <property type="protein sequence ID" value="MDA0632676.1"/>
    <property type="molecule type" value="Genomic_DNA"/>
</dbReference>
<keyword evidence="9" id="KW-1185">Reference proteome</keyword>
<name>A0ABT4S661_9ACTN</name>